<dbReference type="EMBL" id="BAAANN010000039">
    <property type="protein sequence ID" value="GAA1983722.1"/>
    <property type="molecule type" value="Genomic_DNA"/>
</dbReference>
<feature type="chain" id="PRO_5047397948" description="DUF6801 domain-containing protein" evidence="1">
    <location>
        <begin position="30"/>
        <end position="203"/>
    </location>
</feature>
<gene>
    <name evidence="3" type="ORF">GCM10009754_71120</name>
</gene>
<evidence type="ECO:0000313" key="4">
    <source>
        <dbReference type="Proteomes" id="UP001501116"/>
    </source>
</evidence>
<keyword evidence="4" id="KW-1185">Reference proteome</keyword>
<accession>A0ABP5DNR5</accession>
<evidence type="ECO:0000256" key="1">
    <source>
        <dbReference type="SAM" id="SignalP"/>
    </source>
</evidence>
<dbReference type="InterPro" id="IPR046542">
    <property type="entry name" value="DUF6801"/>
</dbReference>
<organism evidence="3 4">
    <name type="scientific">Amycolatopsis minnesotensis</name>
    <dbReference type="NCBI Taxonomy" id="337894"/>
    <lineage>
        <taxon>Bacteria</taxon>
        <taxon>Bacillati</taxon>
        <taxon>Actinomycetota</taxon>
        <taxon>Actinomycetes</taxon>
        <taxon>Pseudonocardiales</taxon>
        <taxon>Pseudonocardiaceae</taxon>
        <taxon>Amycolatopsis</taxon>
    </lineage>
</organism>
<dbReference type="Proteomes" id="UP001501116">
    <property type="component" value="Unassembled WGS sequence"/>
</dbReference>
<evidence type="ECO:0000259" key="2">
    <source>
        <dbReference type="Pfam" id="PF20611"/>
    </source>
</evidence>
<sequence length="203" mass="20134">MSRKLGRAIAVSAAVAAAVSMSVVGTASAATTITYKTGDTNLSCSFPLIGNQPVLLKAQFDAPDAVSTGNVITPANVKATATISAALHNTLTNLGYNGVQGHADAQVTSVGLSPSPAALANLTIPTQTYPAGGAIDVNINDTGATIPAFTVTGAAGTQASVTLSGTFNAPIELLKTAGGSTPWTMKCTIKSGTPAFSPNVTIS</sequence>
<feature type="signal peptide" evidence="1">
    <location>
        <begin position="1"/>
        <end position="29"/>
    </location>
</feature>
<proteinExistence type="predicted"/>
<dbReference type="Pfam" id="PF20611">
    <property type="entry name" value="DUF6801"/>
    <property type="match status" value="1"/>
</dbReference>
<keyword evidence="1" id="KW-0732">Signal</keyword>
<dbReference type="RefSeq" id="WP_344429155.1">
    <property type="nucleotide sequence ID" value="NZ_BAAANN010000039.1"/>
</dbReference>
<reference evidence="4" key="1">
    <citation type="journal article" date="2019" name="Int. J. Syst. Evol. Microbiol.">
        <title>The Global Catalogue of Microorganisms (GCM) 10K type strain sequencing project: providing services to taxonomists for standard genome sequencing and annotation.</title>
        <authorList>
            <consortium name="The Broad Institute Genomics Platform"/>
            <consortium name="The Broad Institute Genome Sequencing Center for Infectious Disease"/>
            <person name="Wu L."/>
            <person name="Ma J."/>
        </authorList>
    </citation>
    <scope>NUCLEOTIDE SEQUENCE [LARGE SCALE GENOMIC DNA]</scope>
    <source>
        <strain evidence="4">JCM 14545</strain>
    </source>
</reference>
<feature type="domain" description="DUF6801" evidence="2">
    <location>
        <begin position="43"/>
        <end position="194"/>
    </location>
</feature>
<protein>
    <recommendedName>
        <fullName evidence="2">DUF6801 domain-containing protein</fullName>
    </recommendedName>
</protein>
<comment type="caution">
    <text evidence="3">The sequence shown here is derived from an EMBL/GenBank/DDBJ whole genome shotgun (WGS) entry which is preliminary data.</text>
</comment>
<name>A0ABP5DNR5_9PSEU</name>
<evidence type="ECO:0000313" key="3">
    <source>
        <dbReference type="EMBL" id="GAA1983722.1"/>
    </source>
</evidence>